<organism evidence="2 3">
    <name type="scientific">Priestia aryabhattai</name>
    <name type="common">Bacillus aryabhattai</name>
    <dbReference type="NCBI Taxonomy" id="412384"/>
    <lineage>
        <taxon>Bacteria</taxon>
        <taxon>Bacillati</taxon>
        <taxon>Bacillota</taxon>
        <taxon>Bacilli</taxon>
        <taxon>Bacillales</taxon>
        <taxon>Bacillaceae</taxon>
        <taxon>Priestia</taxon>
    </lineage>
</organism>
<dbReference type="Gene3D" id="3.40.1580.10">
    <property type="entry name" value="SMI1/KNR4-like"/>
    <property type="match status" value="1"/>
</dbReference>
<gene>
    <name evidence="2" type="ORF">PWO00_05570</name>
</gene>
<dbReference type="SUPFAM" id="SSF160631">
    <property type="entry name" value="SMI1/KNR4-like"/>
    <property type="match status" value="1"/>
</dbReference>
<dbReference type="Proteomes" id="UP001220217">
    <property type="component" value="Chromosome"/>
</dbReference>
<feature type="domain" description="Knr4/Smi1-like" evidence="1">
    <location>
        <begin position="13"/>
        <end position="142"/>
    </location>
</feature>
<dbReference type="EMBL" id="CP118718">
    <property type="protein sequence ID" value="WEA45441.1"/>
    <property type="molecule type" value="Genomic_DNA"/>
</dbReference>
<dbReference type="SMART" id="SM00860">
    <property type="entry name" value="SMI1_KNR4"/>
    <property type="match status" value="1"/>
</dbReference>
<name>A0ABD7WYN3_PRIAR</name>
<dbReference type="Pfam" id="PF14568">
    <property type="entry name" value="SUKH_6"/>
    <property type="match status" value="1"/>
</dbReference>
<dbReference type="RefSeq" id="WP_275036932.1">
    <property type="nucleotide sequence ID" value="NZ_CP118718.1"/>
</dbReference>
<reference evidence="2 3" key="1">
    <citation type="submission" date="2023-02" db="EMBL/GenBank/DDBJ databases">
        <title>Complete genome sequence of Priestia aryabhattai G5MAi6, a methanol-tolerant strain isolated from tap water in Hong Kong.</title>
        <authorList>
            <person name="Leung K.M."/>
            <person name="Lai G.K.K."/>
            <person name="Griffin S.D.J."/>
        </authorList>
    </citation>
    <scope>NUCLEOTIDE SEQUENCE [LARGE SCALE GENOMIC DNA]</scope>
    <source>
        <strain evidence="2 3">G5MAi6</strain>
    </source>
</reference>
<proteinExistence type="predicted"/>
<dbReference type="InterPro" id="IPR018958">
    <property type="entry name" value="Knr4/Smi1-like_dom"/>
</dbReference>
<dbReference type="AlphaFoldDB" id="A0ABD7WYN3"/>
<sequence length="146" mass="17197">MKEVKWILTKKLEKTEELNRFEQTYSIKFPVQFKEIVLENNAGRPRPNVFDSSERTELVAKALLSFDSSHPDNIWDTYQHVKGRLPNDIVPFMSDQFGNYVCFDYQYSKKPAVVFWDHELSQFNPNKSVGEVADDFEEFLNCLYSL</sequence>
<evidence type="ECO:0000313" key="2">
    <source>
        <dbReference type="EMBL" id="WEA45441.1"/>
    </source>
</evidence>
<evidence type="ECO:0000313" key="3">
    <source>
        <dbReference type="Proteomes" id="UP001220217"/>
    </source>
</evidence>
<evidence type="ECO:0000259" key="1">
    <source>
        <dbReference type="SMART" id="SM00860"/>
    </source>
</evidence>
<accession>A0ABD7WYN3</accession>
<dbReference type="InterPro" id="IPR037883">
    <property type="entry name" value="Knr4/Smi1-like_sf"/>
</dbReference>
<protein>
    <submittedName>
        <fullName evidence="2">SMI1/KNR4 family protein</fullName>
    </submittedName>
</protein>